<evidence type="ECO:0000313" key="2">
    <source>
        <dbReference type="Proteomes" id="UP000006038"/>
    </source>
</evidence>
<sequence>AMLFFKIRRPRCLFFKIKIVWKKVYQAVAEADVDPD</sequence>
<organism evidence="1">
    <name type="scientific">Oryza brachyantha</name>
    <name type="common">malo sina</name>
    <dbReference type="NCBI Taxonomy" id="4533"/>
    <lineage>
        <taxon>Eukaryota</taxon>
        <taxon>Viridiplantae</taxon>
        <taxon>Streptophyta</taxon>
        <taxon>Embryophyta</taxon>
        <taxon>Tracheophyta</taxon>
        <taxon>Spermatophyta</taxon>
        <taxon>Magnoliopsida</taxon>
        <taxon>Liliopsida</taxon>
        <taxon>Poales</taxon>
        <taxon>Poaceae</taxon>
        <taxon>BOP clade</taxon>
        <taxon>Oryzoideae</taxon>
        <taxon>Oryzeae</taxon>
        <taxon>Oryzinae</taxon>
        <taxon>Oryza</taxon>
    </lineage>
</organism>
<name>J3L0D9_ORYBR</name>
<dbReference type="AlphaFoldDB" id="J3L0D9"/>
<accession>J3L0D9</accession>
<reference evidence="1" key="2">
    <citation type="submission" date="2013-04" db="UniProtKB">
        <authorList>
            <consortium name="EnsemblPlants"/>
        </authorList>
    </citation>
    <scope>IDENTIFICATION</scope>
</reference>
<dbReference type="EnsemblPlants" id="OB01G26950.1">
    <property type="protein sequence ID" value="OB01G26950.1"/>
    <property type="gene ID" value="OB01G26950"/>
</dbReference>
<reference evidence="1" key="1">
    <citation type="journal article" date="2013" name="Nat. Commun.">
        <title>Whole-genome sequencing of Oryza brachyantha reveals mechanisms underlying Oryza genome evolution.</title>
        <authorList>
            <person name="Chen J."/>
            <person name="Huang Q."/>
            <person name="Gao D."/>
            <person name="Wang J."/>
            <person name="Lang Y."/>
            <person name="Liu T."/>
            <person name="Li B."/>
            <person name="Bai Z."/>
            <person name="Luis Goicoechea J."/>
            <person name="Liang C."/>
            <person name="Chen C."/>
            <person name="Zhang W."/>
            <person name="Sun S."/>
            <person name="Liao Y."/>
            <person name="Zhang X."/>
            <person name="Yang L."/>
            <person name="Song C."/>
            <person name="Wang M."/>
            <person name="Shi J."/>
            <person name="Liu G."/>
            <person name="Liu J."/>
            <person name="Zhou H."/>
            <person name="Zhou W."/>
            <person name="Yu Q."/>
            <person name="An N."/>
            <person name="Chen Y."/>
            <person name="Cai Q."/>
            <person name="Wang B."/>
            <person name="Liu B."/>
            <person name="Min J."/>
            <person name="Huang Y."/>
            <person name="Wu H."/>
            <person name="Li Z."/>
            <person name="Zhang Y."/>
            <person name="Yin Y."/>
            <person name="Song W."/>
            <person name="Jiang J."/>
            <person name="Jackson S.A."/>
            <person name="Wing R.A."/>
            <person name="Wang J."/>
            <person name="Chen M."/>
        </authorList>
    </citation>
    <scope>NUCLEOTIDE SEQUENCE [LARGE SCALE GENOMIC DNA]</scope>
    <source>
        <strain evidence="1">cv. IRGC 101232</strain>
    </source>
</reference>
<protein>
    <submittedName>
        <fullName evidence="1">Uncharacterized protein</fullName>
    </submittedName>
</protein>
<dbReference type="Proteomes" id="UP000006038">
    <property type="component" value="Chromosome 1"/>
</dbReference>
<keyword evidence="2" id="KW-1185">Reference proteome</keyword>
<dbReference type="Gramene" id="OB01G26950.1">
    <property type="protein sequence ID" value="OB01G26950.1"/>
    <property type="gene ID" value="OB01G26950"/>
</dbReference>
<dbReference type="HOGENOM" id="CLU_3362360_0_0_1"/>
<evidence type="ECO:0000313" key="1">
    <source>
        <dbReference type="EnsemblPlants" id="OB01G26950.1"/>
    </source>
</evidence>
<proteinExistence type="predicted"/>